<feature type="domain" description="Lactate/malate dehydrogenase C-terminal" evidence="8">
    <location>
        <begin position="145"/>
        <end position="308"/>
    </location>
</feature>
<dbReference type="Proteomes" id="UP000886742">
    <property type="component" value="Unassembled WGS sequence"/>
</dbReference>
<feature type="binding site" evidence="5">
    <location>
        <begin position="7"/>
        <end position="12"/>
    </location>
    <ligand>
        <name>NAD(+)</name>
        <dbReference type="ChEBI" id="CHEBI:57540"/>
    </ligand>
</feature>
<name>A0A9D1FG77_9PROT</name>
<evidence type="ECO:0000256" key="3">
    <source>
        <dbReference type="ARBA" id="ARBA00023027"/>
    </source>
</evidence>
<dbReference type="SUPFAM" id="SSF51735">
    <property type="entry name" value="NAD(P)-binding Rossmann-fold domains"/>
    <property type="match status" value="1"/>
</dbReference>
<evidence type="ECO:0000256" key="1">
    <source>
        <dbReference type="ARBA" id="ARBA00003966"/>
    </source>
</evidence>
<dbReference type="InterPro" id="IPR001236">
    <property type="entry name" value="Lactate/malate_DH_N"/>
</dbReference>
<dbReference type="InterPro" id="IPR022383">
    <property type="entry name" value="Lactate/malate_DH_C"/>
</dbReference>
<reference evidence="9" key="2">
    <citation type="journal article" date="2021" name="PeerJ">
        <title>Extensive microbial diversity within the chicken gut microbiome revealed by metagenomics and culture.</title>
        <authorList>
            <person name="Gilroy R."/>
            <person name="Ravi A."/>
            <person name="Getino M."/>
            <person name="Pursley I."/>
            <person name="Horton D.L."/>
            <person name="Alikhan N.F."/>
            <person name="Baker D."/>
            <person name="Gharbi K."/>
            <person name="Hall N."/>
            <person name="Watson M."/>
            <person name="Adriaenssens E.M."/>
            <person name="Foster-Nyarko E."/>
            <person name="Jarju S."/>
            <person name="Secka A."/>
            <person name="Antonio M."/>
            <person name="Oren A."/>
            <person name="Chaudhuri R.R."/>
            <person name="La Ragione R."/>
            <person name="Hildebrand F."/>
            <person name="Pallen M.J."/>
        </authorList>
    </citation>
    <scope>NUCLEOTIDE SEQUENCE</scope>
    <source>
        <strain evidence="9">ChiGjej3B3-5194</strain>
    </source>
</reference>
<feature type="domain" description="Lactate/malate dehydrogenase N-terminal" evidence="7">
    <location>
        <begin position="1"/>
        <end position="142"/>
    </location>
</feature>
<organism evidence="9 10">
    <name type="scientific">Candidatus Enterousia intestinigallinarum</name>
    <dbReference type="NCBI Taxonomy" id="2840790"/>
    <lineage>
        <taxon>Bacteria</taxon>
        <taxon>Pseudomonadati</taxon>
        <taxon>Pseudomonadota</taxon>
        <taxon>Alphaproteobacteria</taxon>
        <taxon>Candidatus Enterousia</taxon>
    </lineage>
</organism>
<reference evidence="9" key="1">
    <citation type="submission" date="2020-10" db="EMBL/GenBank/DDBJ databases">
        <authorList>
            <person name="Gilroy R."/>
        </authorList>
    </citation>
    <scope>NUCLEOTIDE SEQUENCE</scope>
    <source>
        <strain evidence="9">ChiGjej3B3-5194</strain>
    </source>
</reference>
<evidence type="ECO:0000259" key="7">
    <source>
        <dbReference type="Pfam" id="PF00056"/>
    </source>
</evidence>
<dbReference type="PANTHER" id="PTHR43128:SF16">
    <property type="entry name" value="L-LACTATE DEHYDROGENASE"/>
    <property type="match status" value="1"/>
</dbReference>
<dbReference type="Pfam" id="PF00056">
    <property type="entry name" value="Ldh_1_N"/>
    <property type="match status" value="1"/>
</dbReference>
<dbReference type="SUPFAM" id="SSF56327">
    <property type="entry name" value="LDH C-terminal domain-like"/>
    <property type="match status" value="1"/>
</dbReference>
<dbReference type="PIRSF" id="PIRSF000102">
    <property type="entry name" value="Lac_mal_DH"/>
    <property type="match status" value="1"/>
</dbReference>
<evidence type="ECO:0000259" key="8">
    <source>
        <dbReference type="Pfam" id="PF02866"/>
    </source>
</evidence>
<accession>A0A9D1FG77</accession>
<dbReference type="InterPro" id="IPR001557">
    <property type="entry name" value="L-lactate/malate_DH"/>
</dbReference>
<dbReference type="PANTHER" id="PTHR43128">
    <property type="entry name" value="L-2-HYDROXYCARBOXYLATE DEHYDROGENASE (NAD(P)(+))"/>
    <property type="match status" value="1"/>
</dbReference>
<dbReference type="InterPro" id="IPR015955">
    <property type="entry name" value="Lactate_DH/Glyco_Ohase_4_C"/>
</dbReference>
<dbReference type="Pfam" id="PF02866">
    <property type="entry name" value="Ldh_1_C"/>
    <property type="match status" value="1"/>
</dbReference>
<keyword evidence="2 6" id="KW-0560">Oxidoreductase</keyword>
<evidence type="ECO:0000256" key="4">
    <source>
        <dbReference type="PIRSR" id="PIRSR000102-1"/>
    </source>
</evidence>
<protein>
    <submittedName>
        <fullName evidence="9">NAD(P)-binding domain-containing protein</fullName>
    </submittedName>
</protein>
<proteinExistence type="inferred from homology"/>
<evidence type="ECO:0000256" key="5">
    <source>
        <dbReference type="PIRSR" id="PIRSR000102-3"/>
    </source>
</evidence>
<gene>
    <name evidence="9" type="ORF">IAD02_00950</name>
</gene>
<sequence>MKIAIIGVGTVGSAVATAVKNTGFVHEIVLFDRDGVRARAAADDLGHAASFGFDVKITAVSNYRAIRGSDIVIIAAGANQRPGETRTDLLTKNAAVIADIIPRVMANVDAKTVKIMILTNPLDVMVMLAHKLSRLPAGRVIGTGTMLDTARLRTILSRQLGVSTQSINAYVVGEHGDSSVVDWTSATVGALGLDDFCRQMKISLPATTRNTIAHRVRNAAYEIIRGRGATWDGIGAAAADLLRCIINDEHRILTISAVAGTGADMVAMSLPRIVGANGVVATLRPKLSAPEAAALRRSGKIIRKNYDEIA</sequence>
<comment type="caution">
    <text evidence="9">The sequence shown here is derived from an EMBL/GenBank/DDBJ whole genome shotgun (WGS) entry which is preliminary data.</text>
</comment>
<feature type="binding site" evidence="5">
    <location>
        <position position="93"/>
    </location>
    <ligand>
        <name>NAD(+)</name>
        <dbReference type="ChEBI" id="CHEBI:57540"/>
    </ligand>
</feature>
<evidence type="ECO:0000256" key="2">
    <source>
        <dbReference type="ARBA" id="ARBA00023002"/>
    </source>
</evidence>
<comment type="function">
    <text evidence="1">Catalyzes the reversible oxidation of malate to oxaloacetate.</text>
</comment>
<keyword evidence="3 5" id="KW-0520">NAD</keyword>
<evidence type="ECO:0000256" key="6">
    <source>
        <dbReference type="RuleBase" id="RU003369"/>
    </source>
</evidence>
<dbReference type="PRINTS" id="PR00086">
    <property type="entry name" value="LLDHDRGNASE"/>
</dbReference>
<evidence type="ECO:0000313" key="9">
    <source>
        <dbReference type="EMBL" id="HIS70543.1"/>
    </source>
</evidence>
<feature type="active site" description="Proton acceptor" evidence="4">
    <location>
        <position position="175"/>
    </location>
</feature>
<dbReference type="InterPro" id="IPR036291">
    <property type="entry name" value="NAD(P)-bd_dom_sf"/>
</dbReference>
<dbReference type="Gene3D" id="3.40.50.720">
    <property type="entry name" value="NAD(P)-binding Rossmann-like Domain"/>
    <property type="match status" value="1"/>
</dbReference>
<dbReference type="AlphaFoldDB" id="A0A9D1FG77"/>
<dbReference type="PROSITE" id="PS00064">
    <property type="entry name" value="L_LDH"/>
    <property type="match status" value="1"/>
</dbReference>
<dbReference type="EMBL" id="DVJI01000005">
    <property type="protein sequence ID" value="HIS70543.1"/>
    <property type="molecule type" value="Genomic_DNA"/>
</dbReference>
<dbReference type="InterPro" id="IPR018177">
    <property type="entry name" value="L-lactate_DH_AS"/>
</dbReference>
<evidence type="ECO:0000313" key="10">
    <source>
        <dbReference type="Proteomes" id="UP000886742"/>
    </source>
</evidence>
<dbReference type="GO" id="GO:0004459">
    <property type="term" value="F:L-lactate dehydrogenase (NAD+) activity"/>
    <property type="evidence" value="ECO:0007669"/>
    <property type="project" value="InterPro"/>
</dbReference>
<dbReference type="GO" id="GO:0006089">
    <property type="term" value="P:lactate metabolic process"/>
    <property type="evidence" value="ECO:0007669"/>
    <property type="project" value="TreeGrafter"/>
</dbReference>
<dbReference type="Gene3D" id="3.90.110.10">
    <property type="entry name" value="Lactate dehydrogenase/glycoside hydrolase, family 4, C-terminal"/>
    <property type="match status" value="1"/>
</dbReference>
<comment type="similarity">
    <text evidence="6">Belongs to the LDH/MDH superfamily.</text>
</comment>
<feature type="binding site" evidence="5">
    <location>
        <position position="32"/>
    </location>
    <ligand>
        <name>NAD(+)</name>
        <dbReference type="ChEBI" id="CHEBI:57540"/>
    </ligand>
</feature>